<feature type="transmembrane region" description="Helical" evidence="1">
    <location>
        <begin position="122"/>
        <end position="141"/>
    </location>
</feature>
<feature type="transmembrane region" description="Helical" evidence="1">
    <location>
        <begin position="405"/>
        <end position="426"/>
    </location>
</feature>
<evidence type="ECO:0000256" key="1">
    <source>
        <dbReference type="SAM" id="Phobius"/>
    </source>
</evidence>
<keyword evidence="1" id="KW-0812">Transmembrane</keyword>
<dbReference type="RefSeq" id="WP_089767081.1">
    <property type="nucleotide sequence ID" value="NZ_FNPB01000005.1"/>
</dbReference>
<proteinExistence type="predicted"/>
<accession>A0A1H3GNE3</accession>
<keyword evidence="3" id="KW-1185">Reference proteome</keyword>
<gene>
    <name evidence="2" type="ORF">SAMN04487946_105271</name>
</gene>
<organism evidence="2 3">
    <name type="scientific">Halobellus clavatus</name>
    <dbReference type="NCBI Taxonomy" id="660517"/>
    <lineage>
        <taxon>Archaea</taxon>
        <taxon>Methanobacteriati</taxon>
        <taxon>Methanobacteriota</taxon>
        <taxon>Stenosarchaea group</taxon>
        <taxon>Halobacteria</taxon>
        <taxon>Halobacteriales</taxon>
        <taxon>Haloferacaceae</taxon>
        <taxon>Halobellus</taxon>
    </lineage>
</organism>
<sequence length="580" mass="60797">MVRRFVRSWRPLLGSVAVGDLLFRAAAATPWNSVSELLATIADSAAITAVLSALAGNSSLFGVVSLGSRWLLYLIGIYLLVPELLPDSFGAWTDRPVPRALTTGGAFGVYLHYGGVLPGPDVLWYPGSTVLVAVGFLAYFAHGADPFRPGGELTGIIETIGLGGTGDPSTESDLLDPTEELSIHPAATGVRSTALRAVLAPLLSVLLAMMIAFFGLLVFVVGLFFPLPELSVIAWSAYVTVRDRISWLPDEREGREGDVEASIYDIVGPAFRSPITGLATVAGVAIGLLLSALPLLSFFRVLGALSLSEVRALVGAPVRGAPTFVLVGGLFLFGAYGLWYWGRVSRRIPAFMRVVDGDDPPTPAVTRPLYLTAPPSFVVVAFGALTLAAASHIHRHADVEYWPPAYALAGGGVVICGILLAVGAIWRTWQHTQAHGPQEGTDENRTLPVAVALQVLAVAVAGPVFYSYDAIVADGLSVYLAEATRTVGTGGLLVGSGLLLFYHAEIWTWSESLSPSGAVIARVGFVVAAGATMAGAVGLYTGIWALAAVLAGGCCLLGGVIAVNEYRHRWADEAAQPSGK</sequence>
<feature type="transmembrane region" description="Helical" evidence="1">
    <location>
        <begin position="198"/>
        <end position="225"/>
    </location>
</feature>
<protein>
    <submittedName>
        <fullName evidence="2">Uncharacterized protein</fullName>
    </submittedName>
</protein>
<feature type="transmembrane region" description="Helical" evidence="1">
    <location>
        <begin position="278"/>
        <end position="302"/>
    </location>
</feature>
<dbReference type="EMBL" id="FNPB01000005">
    <property type="protein sequence ID" value="SDY04637.1"/>
    <property type="molecule type" value="Genomic_DNA"/>
</dbReference>
<name>A0A1H3GNE3_9EURY</name>
<feature type="transmembrane region" description="Helical" evidence="1">
    <location>
        <begin position="323"/>
        <end position="342"/>
    </location>
</feature>
<reference evidence="3" key="1">
    <citation type="submission" date="2016-10" db="EMBL/GenBank/DDBJ databases">
        <authorList>
            <person name="Varghese N."/>
            <person name="Submissions S."/>
        </authorList>
    </citation>
    <scope>NUCLEOTIDE SEQUENCE [LARGE SCALE GENOMIC DNA]</scope>
    <source>
        <strain evidence="3">CGMCC 1.10118</strain>
    </source>
</reference>
<dbReference type="OrthoDB" id="387759at2157"/>
<feature type="transmembrane region" description="Helical" evidence="1">
    <location>
        <begin position="60"/>
        <end position="81"/>
    </location>
</feature>
<feature type="transmembrane region" description="Helical" evidence="1">
    <location>
        <begin position="543"/>
        <end position="563"/>
    </location>
</feature>
<feature type="transmembrane region" description="Helical" evidence="1">
    <location>
        <begin position="519"/>
        <end position="537"/>
    </location>
</feature>
<evidence type="ECO:0000313" key="2">
    <source>
        <dbReference type="EMBL" id="SDY04637.1"/>
    </source>
</evidence>
<dbReference type="AlphaFoldDB" id="A0A1H3GNE3"/>
<keyword evidence="1" id="KW-0472">Membrane</keyword>
<dbReference type="STRING" id="660517.SAMN04487946_105271"/>
<feature type="transmembrane region" description="Helical" evidence="1">
    <location>
        <begin position="447"/>
        <end position="466"/>
    </location>
</feature>
<keyword evidence="1" id="KW-1133">Transmembrane helix</keyword>
<feature type="transmembrane region" description="Helical" evidence="1">
    <location>
        <begin position="486"/>
        <end position="507"/>
    </location>
</feature>
<evidence type="ECO:0000313" key="3">
    <source>
        <dbReference type="Proteomes" id="UP000199170"/>
    </source>
</evidence>
<dbReference type="Proteomes" id="UP000199170">
    <property type="component" value="Unassembled WGS sequence"/>
</dbReference>